<organism evidence="1">
    <name type="scientific">Uncultured Desulfatiglans sp</name>
    <dbReference type="NCBI Taxonomy" id="1748965"/>
    <lineage>
        <taxon>Bacteria</taxon>
        <taxon>Pseudomonadati</taxon>
        <taxon>Thermodesulfobacteriota</taxon>
        <taxon>Desulfobacteria</taxon>
        <taxon>Desulfatiglandales</taxon>
        <taxon>Desulfatiglandaceae</taxon>
        <taxon>Desulfatiglans</taxon>
        <taxon>environmental samples</taxon>
    </lineage>
</organism>
<protein>
    <submittedName>
        <fullName evidence="1">Uncharacterized protein</fullName>
    </submittedName>
</protein>
<evidence type="ECO:0000313" key="1">
    <source>
        <dbReference type="EMBL" id="VBB41839.1"/>
    </source>
</evidence>
<dbReference type="AlphaFoldDB" id="A0A653A1C5"/>
<sequence length="55" mass="6652">MIRQVQGQVQHFLKKSDLSPADLKRLTLWQYIIRYRVVTRLLVRLVQAGKLRFDR</sequence>
<dbReference type="EMBL" id="UPXX01000010">
    <property type="protein sequence ID" value="VBB41839.1"/>
    <property type="molecule type" value="Genomic_DNA"/>
</dbReference>
<reference evidence="1" key="1">
    <citation type="submission" date="2018-07" db="EMBL/GenBank/DDBJ databases">
        <authorList>
            <consortium name="Genoscope - CEA"/>
            <person name="William W."/>
        </authorList>
    </citation>
    <scope>NUCLEOTIDE SEQUENCE</scope>
    <source>
        <strain evidence="1">IK1</strain>
    </source>
</reference>
<name>A0A653A1C5_UNCDX</name>
<gene>
    <name evidence="1" type="ORF">TRIP_B180034</name>
</gene>
<accession>A0A653A1C5</accession>
<proteinExistence type="predicted"/>